<keyword evidence="2" id="KW-0862">Zinc</keyword>
<gene>
    <name evidence="3" type="ORF">RhiXN_03683</name>
</gene>
<reference evidence="3" key="1">
    <citation type="submission" date="2020-05" db="EMBL/GenBank/DDBJ databases">
        <title>Evolutionary and genomic comparisons of hybrid uninucleate and nonhybrid Rhizoctonia fungi.</title>
        <authorList>
            <person name="Li C."/>
            <person name="Chen X."/>
        </authorList>
    </citation>
    <scope>NUCLEOTIDE SEQUENCE</scope>
    <source>
        <strain evidence="3">AG-1 IA</strain>
    </source>
</reference>
<dbReference type="GO" id="GO:0004812">
    <property type="term" value="F:aminoacyl-tRNA ligase activity"/>
    <property type="evidence" value="ECO:0007669"/>
    <property type="project" value="UniProtKB-KW"/>
</dbReference>
<proteinExistence type="predicted"/>
<dbReference type="KEGG" id="rsx:RhiXN_03683"/>
<dbReference type="SUPFAM" id="SSF50447">
    <property type="entry name" value="Translation proteins"/>
    <property type="match status" value="1"/>
</dbReference>
<accession>A0A8H8NN44</accession>
<evidence type="ECO:0000256" key="2">
    <source>
        <dbReference type="ARBA" id="ARBA00022833"/>
    </source>
</evidence>
<dbReference type="Gene3D" id="2.40.30.130">
    <property type="match status" value="1"/>
</dbReference>
<dbReference type="AlphaFoldDB" id="A0A8H8NN44"/>
<evidence type="ECO:0000313" key="3">
    <source>
        <dbReference type="EMBL" id="QRW15682.1"/>
    </source>
</evidence>
<dbReference type="Gene3D" id="3.30.980.10">
    <property type="entry name" value="Threonyl-trna Synthetase, Chain A, domain 2"/>
    <property type="match status" value="1"/>
</dbReference>
<dbReference type="GO" id="GO:0000166">
    <property type="term" value="F:nucleotide binding"/>
    <property type="evidence" value="ECO:0007669"/>
    <property type="project" value="InterPro"/>
</dbReference>
<dbReference type="InterPro" id="IPR051335">
    <property type="entry name" value="Alanyl-tRNA_Editing_Enzymes"/>
</dbReference>
<keyword evidence="3" id="KW-0436">Ligase</keyword>
<dbReference type="EMBL" id="CP059658">
    <property type="protein sequence ID" value="QRW15682.1"/>
    <property type="molecule type" value="Genomic_DNA"/>
</dbReference>
<dbReference type="GO" id="GO:0002196">
    <property type="term" value="F:Ser-tRNA(Ala) deacylase activity"/>
    <property type="evidence" value="ECO:0007669"/>
    <property type="project" value="TreeGrafter"/>
</dbReference>
<dbReference type="Proteomes" id="UP000650533">
    <property type="component" value="Chromosome 1"/>
</dbReference>
<dbReference type="InterPro" id="IPR018163">
    <property type="entry name" value="Thr/Ala-tRNA-synth_IIc_edit"/>
</dbReference>
<dbReference type="RefSeq" id="XP_043175919.1">
    <property type="nucleotide sequence ID" value="XM_043323500.1"/>
</dbReference>
<name>A0A8H8NN44_9AGAM</name>
<sequence>MPAARVNIWDLVNAPIKKGLLTETNTSSQRQSLATLKPGCPTFTSKRSVLEVLQPEVIYFPRTESERASFRTKDGKKVTPHQWAVYDYILDIPKGSVTTYKVCFNNLEPLRLWTHQPGMLSVCAMAWAKAALAQKNKEKESQAHPALIGEKTLWEIECEDSVLFPEGGGQPTDHGTITTIEGPNDPIPISTVHRHGLRAVIFSPRPIAPGTTVVQRVDARRRMDHMQQHTGQHLLSAIMDTYPGLETLAWSMGASIVGDNLTDDGRIPNMNYVELGRKPSEAEISEIQERCNQLVMQNRPITITPRKTQYKTGCLRTTIKRMESCCGTHLSQTSHIGPILLHHTQPIRGTNTRLFFSCGSRAIALATSSLQATRSLSATLSAGPTPSELSARATQVTNSLRDAIRAKRKLEAEIAGYIAMWLGFSNGDRGGDSSRESTRGIILAAGSGTEGGPVLIIGSDTDRVQLLASKALAQIKALKGGGRVSSGRARFKSGKRVAWMFLRKSQMNV</sequence>
<evidence type="ECO:0000313" key="4">
    <source>
        <dbReference type="Proteomes" id="UP000650533"/>
    </source>
</evidence>
<keyword evidence="1" id="KW-0479">Metal-binding</keyword>
<dbReference type="SUPFAM" id="SSF55186">
    <property type="entry name" value="ThrRS/AlaRS common domain"/>
    <property type="match status" value="1"/>
</dbReference>
<dbReference type="PANTHER" id="PTHR43462">
    <property type="entry name" value="ALANYL-TRNA EDITING PROTEIN"/>
    <property type="match status" value="1"/>
</dbReference>
<organism evidence="3 4">
    <name type="scientific">Rhizoctonia solani</name>
    <dbReference type="NCBI Taxonomy" id="456999"/>
    <lineage>
        <taxon>Eukaryota</taxon>
        <taxon>Fungi</taxon>
        <taxon>Dikarya</taxon>
        <taxon>Basidiomycota</taxon>
        <taxon>Agaricomycotina</taxon>
        <taxon>Agaricomycetes</taxon>
        <taxon>Cantharellales</taxon>
        <taxon>Ceratobasidiaceae</taxon>
        <taxon>Rhizoctonia</taxon>
    </lineage>
</organism>
<dbReference type="PANTHER" id="PTHR43462:SF1">
    <property type="entry name" value="ALANYL-TRNA EDITING PROTEIN AARSD1"/>
    <property type="match status" value="1"/>
</dbReference>
<dbReference type="GO" id="GO:0046872">
    <property type="term" value="F:metal ion binding"/>
    <property type="evidence" value="ECO:0007669"/>
    <property type="project" value="UniProtKB-KW"/>
</dbReference>
<dbReference type="GeneID" id="67025963"/>
<dbReference type="InterPro" id="IPR009000">
    <property type="entry name" value="Transl_B-barrel_sf"/>
</dbReference>
<evidence type="ECO:0000256" key="1">
    <source>
        <dbReference type="ARBA" id="ARBA00022723"/>
    </source>
</evidence>
<protein>
    <submittedName>
        <fullName evidence="3">Alanyl-tRNA synthetase</fullName>
    </submittedName>
</protein>
<keyword evidence="3" id="KW-0030">Aminoacyl-tRNA synthetase</keyword>